<dbReference type="GO" id="GO:0005886">
    <property type="term" value="C:plasma membrane"/>
    <property type="evidence" value="ECO:0007669"/>
    <property type="project" value="TreeGrafter"/>
</dbReference>
<dbReference type="EnsemblMetazoa" id="G22971.3">
    <property type="protein sequence ID" value="G22971.3:cds"/>
    <property type="gene ID" value="G22971"/>
</dbReference>
<keyword evidence="3" id="KW-0813">Transport</keyword>
<evidence type="ECO:0000256" key="12">
    <source>
        <dbReference type="ARBA" id="ARBA00023201"/>
    </source>
</evidence>
<feature type="transmembrane region" description="Helical" evidence="15">
    <location>
        <begin position="226"/>
        <end position="247"/>
    </location>
</feature>
<dbReference type="OMA" id="WIDHALL"/>
<reference evidence="16" key="1">
    <citation type="submission" date="2022-08" db="UniProtKB">
        <authorList>
            <consortium name="EnsemblMetazoa"/>
        </authorList>
    </citation>
    <scope>IDENTIFICATION</scope>
    <source>
        <strain evidence="16">05x7-T-G4-1.051#20</strain>
    </source>
</reference>
<evidence type="ECO:0000256" key="3">
    <source>
        <dbReference type="ARBA" id="ARBA00022448"/>
    </source>
</evidence>
<feature type="transmembrane region" description="Helical" evidence="15">
    <location>
        <begin position="398"/>
        <end position="420"/>
    </location>
</feature>
<dbReference type="InterPro" id="IPR052244">
    <property type="entry name" value="Choline_transporter"/>
</dbReference>
<evidence type="ECO:0000256" key="5">
    <source>
        <dbReference type="ARBA" id="ARBA00022847"/>
    </source>
</evidence>
<feature type="transmembrane region" description="Helical" evidence="15">
    <location>
        <begin position="467"/>
        <end position="492"/>
    </location>
</feature>
<keyword evidence="10 15" id="KW-0472">Membrane</keyword>
<keyword evidence="9" id="KW-0406">Ion transport</keyword>
<evidence type="ECO:0000256" key="10">
    <source>
        <dbReference type="ARBA" id="ARBA00023136"/>
    </source>
</evidence>
<evidence type="ECO:0008006" key="18">
    <source>
        <dbReference type="Google" id="ProtNLM"/>
    </source>
</evidence>
<dbReference type="Gene3D" id="1.20.1730.10">
    <property type="entry name" value="Sodium/glucose cotransporter"/>
    <property type="match status" value="1"/>
</dbReference>
<keyword evidence="8" id="KW-0915">Sodium</keyword>
<dbReference type="FunFam" id="1.20.1730.10:FF:000008">
    <property type="entry name" value="High affinity choline transporter 1"/>
    <property type="match status" value="1"/>
</dbReference>
<protein>
    <recommendedName>
        <fullName evidence="18">High-affinity choline transporter 1</fullName>
    </recommendedName>
</protein>
<feature type="compositionally biased region" description="Polar residues" evidence="14">
    <location>
        <begin position="521"/>
        <end position="539"/>
    </location>
</feature>
<dbReference type="InterPro" id="IPR001734">
    <property type="entry name" value="Na/solute_symporter"/>
</dbReference>
<keyword evidence="4 15" id="KW-0812">Transmembrane</keyword>
<feature type="transmembrane region" description="Helical" evidence="15">
    <location>
        <begin position="427"/>
        <end position="447"/>
    </location>
</feature>
<evidence type="ECO:0000256" key="6">
    <source>
        <dbReference type="ARBA" id="ARBA00022979"/>
    </source>
</evidence>
<feature type="transmembrane region" description="Helical" evidence="15">
    <location>
        <begin position="157"/>
        <end position="176"/>
    </location>
</feature>
<evidence type="ECO:0000256" key="1">
    <source>
        <dbReference type="ARBA" id="ARBA00004141"/>
    </source>
</evidence>
<dbReference type="Proteomes" id="UP000005408">
    <property type="component" value="Unassembled WGS sequence"/>
</dbReference>
<feature type="transmembrane region" description="Helical" evidence="15">
    <location>
        <begin position="70"/>
        <end position="97"/>
    </location>
</feature>
<dbReference type="InterPro" id="IPR038377">
    <property type="entry name" value="Na/Glc_symporter_sf"/>
</dbReference>
<evidence type="ECO:0000256" key="14">
    <source>
        <dbReference type="SAM" id="MobiDB-lite"/>
    </source>
</evidence>
<evidence type="ECO:0000256" key="4">
    <source>
        <dbReference type="ARBA" id="ARBA00022692"/>
    </source>
</evidence>
<dbReference type="PANTHER" id="PTHR45897">
    <property type="entry name" value="HIGH-AFFINITY CHOLINE TRANSPORTER 1"/>
    <property type="match status" value="1"/>
</dbReference>
<accession>A0A8W8KD10</accession>
<dbReference type="EnsemblMetazoa" id="G22971.2">
    <property type="protein sequence ID" value="G22971.2:cds"/>
    <property type="gene ID" value="G22971"/>
</dbReference>
<dbReference type="EnsemblMetazoa" id="G22971.1">
    <property type="protein sequence ID" value="G22971.1:cds"/>
    <property type="gene ID" value="G22971"/>
</dbReference>
<keyword evidence="12" id="KW-0739">Sodium transport</keyword>
<keyword evidence="11" id="KW-0325">Glycoprotein</keyword>
<evidence type="ECO:0000256" key="15">
    <source>
        <dbReference type="SAM" id="Phobius"/>
    </source>
</evidence>
<name>A0A8W8KD10_MAGGI</name>
<dbReference type="PROSITE" id="PS50283">
    <property type="entry name" value="NA_SOLUT_SYMP_3"/>
    <property type="match status" value="1"/>
</dbReference>
<evidence type="ECO:0000313" key="16">
    <source>
        <dbReference type="EnsemblMetazoa" id="G22971.1:cds"/>
    </source>
</evidence>
<proteinExistence type="inferred from homology"/>
<evidence type="ECO:0000256" key="9">
    <source>
        <dbReference type="ARBA" id="ARBA00023065"/>
    </source>
</evidence>
<sequence>MAVNVPGLVAVIVFYVLILALGLWAARKNKGETKSENIMLAGRNINLFVGMFTMTATWVGGGFINGTAEYVYTLGLVWCQAPLGYAVSLVLGGVFFAQRMRSQGHVTMLDPYSRKFGNKMGGILYIPSLLGEVFWSGAILSALGSTLAVILDIDQTLSIIISACIAVLYTLFGGLYSVAYTDVLQLTCMFVGLWLSIPFAMTNEHVTSITTNSSTVWIKELEPKYVGYYMDSFMLLILGGIPWQAYFQRVLSANSAFNAKMLSITAGLGCVIMSVPSVLIGAVAANTDWNATTYATVDKKPVPIPSDQASNILPLVMQYLTPTWVSFIGLGAVAAAVMSSTDSSILSASSMFARNIYKMIFRPKASEREIMWAMRISIFFIGALATFIAIVVESVYVLWFLCSDLLYVISFPQLLCVVYLRDTNTYGSVVGFVVGVVLRLTGGEYTLHITPVIKYPWYSESEGLQLFPYKTFAMLVTFTSIVAVSSLTTYVFGRGLLSSKFDIFKCFEGKSECSVELHVSSSSTKSNDNPAYAHSQNQLHGRYQSKREIPEK</sequence>
<comment type="subcellular location">
    <subcellularLocation>
        <location evidence="1">Membrane</location>
        <topology evidence="1">Multi-pass membrane protein</topology>
    </subcellularLocation>
</comment>
<feature type="transmembrane region" description="Helical" evidence="15">
    <location>
        <begin position="123"/>
        <end position="151"/>
    </location>
</feature>
<dbReference type="PANTHER" id="PTHR45897:SF4">
    <property type="entry name" value="HIGH-AFFINITY CHOLINE TRANSPORTER 1"/>
    <property type="match status" value="1"/>
</dbReference>
<feature type="transmembrane region" description="Helical" evidence="15">
    <location>
        <begin position="259"/>
        <end position="284"/>
    </location>
</feature>
<dbReference type="GO" id="GO:0008292">
    <property type="term" value="P:acetylcholine biosynthetic process"/>
    <property type="evidence" value="ECO:0007669"/>
    <property type="project" value="TreeGrafter"/>
</dbReference>
<organism evidence="16 17">
    <name type="scientific">Magallana gigas</name>
    <name type="common">Pacific oyster</name>
    <name type="synonym">Crassostrea gigas</name>
    <dbReference type="NCBI Taxonomy" id="29159"/>
    <lineage>
        <taxon>Eukaryota</taxon>
        <taxon>Metazoa</taxon>
        <taxon>Spiralia</taxon>
        <taxon>Lophotrochozoa</taxon>
        <taxon>Mollusca</taxon>
        <taxon>Bivalvia</taxon>
        <taxon>Autobranchia</taxon>
        <taxon>Pteriomorphia</taxon>
        <taxon>Ostreida</taxon>
        <taxon>Ostreoidea</taxon>
        <taxon>Ostreidae</taxon>
        <taxon>Magallana</taxon>
    </lineage>
</organism>
<dbReference type="Pfam" id="PF00474">
    <property type="entry name" value="SSF"/>
    <property type="match status" value="1"/>
</dbReference>
<comment type="similarity">
    <text evidence="2 13">Belongs to the sodium:solute symporter (SSF) (TC 2.A.21) family.</text>
</comment>
<feature type="transmembrane region" description="Helical" evidence="15">
    <location>
        <begin position="45"/>
        <end position="64"/>
    </location>
</feature>
<dbReference type="EnsemblMetazoa" id="G22971.4">
    <property type="protein sequence ID" value="G22971.4:cds"/>
    <property type="gene ID" value="G22971"/>
</dbReference>
<dbReference type="AlphaFoldDB" id="A0A8W8KD10"/>
<dbReference type="EnsemblMetazoa" id="G22971.5">
    <property type="protein sequence ID" value="G22971.5:cds"/>
    <property type="gene ID" value="G22971"/>
</dbReference>
<keyword evidence="6" id="KW-0530">Neurotransmitter biosynthesis</keyword>
<feature type="transmembrane region" description="Helical" evidence="15">
    <location>
        <begin position="6"/>
        <end position="25"/>
    </location>
</feature>
<evidence type="ECO:0000256" key="8">
    <source>
        <dbReference type="ARBA" id="ARBA00023053"/>
    </source>
</evidence>
<evidence type="ECO:0000256" key="13">
    <source>
        <dbReference type="RuleBase" id="RU362091"/>
    </source>
</evidence>
<dbReference type="GO" id="GO:0005307">
    <property type="term" value="F:choline:sodium symporter activity"/>
    <property type="evidence" value="ECO:0007669"/>
    <property type="project" value="TreeGrafter"/>
</dbReference>
<feature type="transmembrane region" description="Helical" evidence="15">
    <location>
        <begin position="370"/>
        <end position="392"/>
    </location>
</feature>
<evidence type="ECO:0000256" key="7">
    <source>
        <dbReference type="ARBA" id="ARBA00022989"/>
    </source>
</evidence>
<feature type="region of interest" description="Disordered" evidence="14">
    <location>
        <begin position="521"/>
        <end position="552"/>
    </location>
</feature>
<keyword evidence="7 15" id="KW-1133">Transmembrane helix</keyword>
<dbReference type="OrthoDB" id="546820at2759"/>
<keyword evidence="17" id="KW-1185">Reference proteome</keyword>
<evidence type="ECO:0000256" key="2">
    <source>
        <dbReference type="ARBA" id="ARBA00006434"/>
    </source>
</evidence>
<evidence type="ECO:0000256" key="11">
    <source>
        <dbReference type="ARBA" id="ARBA00023180"/>
    </source>
</evidence>
<evidence type="ECO:0000313" key="17">
    <source>
        <dbReference type="Proteomes" id="UP000005408"/>
    </source>
</evidence>
<dbReference type="CDD" id="cd11474">
    <property type="entry name" value="SLC5sbd_CHT"/>
    <property type="match status" value="1"/>
</dbReference>
<keyword evidence="5" id="KW-0769">Symport</keyword>